<evidence type="ECO:0000313" key="3">
    <source>
        <dbReference type="EMBL" id="SHG86425.1"/>
    </source>
</evidence>
<dbReference type="GO" id="GO:0047617">
    <property type="term" value="F:fatty acyl-CoA hydrolase activity"/>
    <property type="evidence" value="ECO:0007669"/>
    <property type="project" value="TreeGrafter"/>
</dbReference>
<dbReference type="STRING" id="947013.SAMN04488109_2196"/>
<dbReference type="OrthoDB" id="333038at2"/>
<dbReference type="InterPro" id="IPR050563">
    <property type="entry name" value="4-hydroxybenzoyl-CoA_TE"/>
</dbReference>
<dbReference type="Pfam" id="PF13279">
    <property type="entry name" value="4HBT_2"/>
    <property type="match status" value="1"/>
</dbReference>
<dbReference type="InterPro" id="IPR029069">
    <property type="entry name" value="HotDog_dom_sf"/>
</dbReference>
<dbReference type="PANTHER" id="PTHR31793:SF27">
    <property type="entry name" value="NOVEL THIOESTERASE SUPERFAMILY DOMAIN AND SAPOSIN A-TYPE DOMAIN CONTAINING PROTEIN (0610012H03RIK)"/>
    <property type="match status" value="1"/>
</dbReference>
<proteinExistence type="inferred from homology"/>
<keyword evidence="2" id="KW-0378">Hydrolase</keyword>
<accession>A0A1M5NAB3</accession>
<dbReference type="AlphaFoldDB" id="A0A1M5NAB3"/>
<gene>
    <name evidence="3" type="ORF">SAMN04488109_2196</name>
</gene>
<protein>
    <submittedName>
        <fullName evidence="3">Acyl-CoA thioesterase FadM</fullName>
    </submittedName>
</protein>
<dbReference type="Proteomes" id="UP000184212">
    <property type="component" value="Unassembled WGS sequence"/>
</dbReference>
<dbReference type="Gene3D" id="3.10.129.10">
    <property type="entry name" value="Hotdog Thioesterase"/>
    <property type="match status" value="1"/>
</dbReference>
<evidence type="ECO:0000256" key="1">
    <source>
        <dbReference type="ARBA" id="ARBA00005953"/>
    </source>
</evidence>
<organism evidence="3 4">
    <name type="scientific">Chryseolinea serpens</name>
    <dbReference type="NCBI Taxonomy" id="947013"/>
    <lineage>
        <taxon>Bacteria</taxon>
        <taxon>Pseudomonadati</taxon>
        <taxon>Bacteroidota</taxon>
        <taxon>Cytophagia</taxon>
        <taxon>Cytophagales</taxon>
        <taxon>Fulvivirgaceae</taxon>
        <taxon>Chryseolinea</taxon>
    </lineage>
</organism>
<dbReference type="RefSeq" id="WP_073133589.1">
    <property type="nucleotide sequence ID" value="NZ_FQWQ01000001.1"/>
</dbReference>
<reference evidence="3 4" key="1">
    <citation type="submission" date="2016-11" db="EMBL/GenBank/DDBJ databases">
        <authorList>
            <person name="Jaros S."/>
            <person name="Januszkiewicz K."/>
            <person name="Wedrychowicz H."/>
        </authorList>
    </citation>
    <scope>NUCLEOTIDE SEQUENCE [LARGE SCALE GENOMIC DNA]</scope>
    <source>
        <strain evidence="3 4">DSM 24574</strain>
    </source>
</reference>
<dbReference type="SUPFAM" id="SSF54637">
    <property type="entry name" value="Thioesterase/thiol ester dehydrase-isomerase"/>
    <property type="match status" value="1"/>
</dbReference>
<name>A0A1M5NAB3_9BACT</name>
<evidence type="ECO:0000313" key="4">
    <source>
        <dbReference type="Proteomes" id="UP000184212"/>
    </source>
</evidence>
<keyword evidence="4" id="KW-1185">Reference proteome</keyword>
<comment type="similarity">
    <text evidence="1">Belongs to the 4-hydroxybenzoyl-CoA thioesterase family.</text>
</comment>
<sequence>MSRIQIQLPEKFIYETTLTVRASDLNYGAHVGHDRILTLMQDVRVEFYRTRGIENELHLDGTIGQVIADVGVVYKSEAFLGDELFFQLGVSDFHRVGFDMLYRVTQKASGKEVALAKLAIITFDYAVRKIAPLPPAFLSKLQS</sequence>
<dbReference type="EMBL" id="FQWQ01000001">
    <property type="protein sequence ID" value="SHG86425.1"/>
    <property type="molecule type" value="Genomic_DNA"/>
</dbReference>
<dbReference type="PANTHER" id="PTHR31793">
    <property type="entry name" value="4-HYDROXYBENZOYL-COA THIOESTERASE FAMILY MEMBER"/>
    <property type="match status" value="1"/>
</dbReference>
<evidence type="ECO:0000256" key="2">
    <source>
        <dbReference type="ARBA" id="ARBA00022801"/>
    </source>
</evidence>
<dbReference type="CDD" id="cd00586">
    <property type="entry name" value="4HBT"/>
    <property type="match status" value="1"/>
</dbReference>